<dbReference type="OrthoDB" id="9803474at2"/>
<reference evidence="7 8" key="1">
    <citation type="submission" date="2016-10" db="EMBL/GenBank/DDBJ databases">
        <authorList>
            <person name="de Groot N.N."/>
        </authorList>
    </citation>
    <scope>NUCLEOTIDE SEQUENCE [LARGE SCALE GENOMIC DNA]</scope>
    <source>
        <strain evidence="7 8">DSM 29619</strain>
    </source>
</reference>
<dbReference type="RefSeq" id="WP_093453968.1">
    <property type="nucleotide sequence ID" value="NZ_BAABWI010000006.1"/>
</dbReference>
<sequence length="89" mass="9456">MAHKKAGGSSRNGRDSAGRRLGVKKFGGEAVIPGNIICRQRGTKWWPGEGVGLGKDHTIFATVEGNVKFHKGLKGRTFISVLPVAEAAE</sequence>
<comment type="similarity">
    <text evidence="1 5">Belongs to the bacterial ribosomal protein bL27 family.</text>
</comment>
<dbReference type="Pfam" id="PF01016">
    <property type="entry name" value="Ribosomal_L27"/>
    <property type="match status" value="1"/>
</dbReference>
<evidence type="ECO:0000313" key="8">
    <source>
        <dbReference type="Proteomes" id="UP000231644"/>
    </source>
</evidence>
<feature type="region of interest" description="Disordered" evidence="6">
    <location>
        <begin position="1"/>
        <end position="21"/>
    </location>
</feature>
<dbReference type="GO" id="GO:0022625">
    <property type="term" value="C:cytosolic large ribosomal subunit"/>
    <property type="evidence" value="ECO:0007669"/>
    <property type="project" value="TreeGrafter"/>
</dbReference>
<dbReference type="GO" id="GO:0003735">
    <property type="term" value="F:structural constituent of ribosome"/>
    <property type="evidence" value="ECO:0007669"/>
    <property type="project" value="InterPro"/>
</dbReference>
<evidence type="ECO:0000313" key="7">
    <source>
        <dbReference type="EMBL" id="SFC73673.1"/>
    </source>
</evidence>
<dbReference type="EMBL" id="FOLX01000001">
    <property type="protein sequence ID" value="SFC73673.1"/>
    <property type="molecule type" value="Genomic_DNA"/>
</dbReference>
<dbReference type="SUPFAM" id="SSF110324">
    <property type="entry name" value="Ribosomal L27 protein-like"/>
    <property type="match status" value="1"/>
</dbReference>
<name>A0A1I1LTP2_9RHOB</name>
<proteinExistence type="inferred from homology"/>
<gene>
    <name evidence="5" type="primary">rpmA</name>
    <name evidence="7" type="ORF">SAMN05421762_2005</name>
</gene>
<dbReference type="PANTHER" id="PTHR15893:SF0">
    <property type="entry name" value="LARGE RIBOSOMAL SUBUNIT PROTEIN BL27M"/>
    <property type="match status" value="1"/>
</dbReference>
<organism evidence="7 8">
    <name type="scientific">Pseudooceanicola nitratireducens</name>
    <dbReference type="NCBI Taxonomy" id="517719"/>
    <lineage>
        <taxon>Bacteria</taxon>
        <taxon>Pseudomonadati</taxon>
        <taxon>Pseudomonadota</taxon>
        <taxon>Alphaproteobacteria</taxon>
        <taxon>Rhodobacterales</taxon>
        <taxon>Paracoccaceae</taxon>
        <taxon>Pseudooceanicola</taxon>
    </lineage>
</organism>
<keyword evidence="8" id="KW-1185">Reference proteome</keyword>
<dbReference type="FunFam" id="2.40.50.100:FF:000020">
    <property type="entry name" value="50S ribosomal protein L27"/>
    <property type="match status" value="1"/>
</dbReference>
<dbReference type="GO" id="GO:0006412">
    <property type="term" value="P:translation"/>
    <property type="evidence" value="ECO:0007669"/>
    <property type="project" value="UniProtKB-UniRule"/>
</dbReference>
<dbReference type="PROSITE" id="PS00831">
    <property type="entry name" value="RIBOSOMAL_L27"/>
    <property type="match status" value="1"/>
</dbReference>
<evidence type="ECO:0000256" key="1">
    <source>
        <dbReference type="ARBA" id="ARBA00010797"/>
    </source>
</evidence>
<keyword evidence="3 5" id="KW-0687">Ribonucleoprotein</keyword>
<dbReference type="PANTHER" id="PTHR15893">
    <property type="entry name" value="RIBOSOMAL PROTEIN L27"/>
    <property type="match status" value="1"/>
</dbReference>
<dbReference type="STRING" id="517719.SAMN05421762_2005"/>
<dbReference type="NCBIfam" id="TIGR00062">
    <property type="entry name" value="L27"/>
    <property type="match status" value="1"/>
</dbReference>
<dbReference type="InterPro" id="IPR001684">
    <property type="entry name" value="Ribosomal_bL27"/>
</dbReference>
<evidence type="ECO:0000256" key="2">
    <source>
        <dbReference type="ARBA" id="ARBA00022980"/>
    </source>
</evidence>
<keyword evidence="2 5" id="KW-0689">Ribosomal protein</keyword>
<dbReference type="InterPro" id="IPR018261">
    <property type="entry name" value="Ribosomal_bL27_CS"/>
</dbReference>
<protein>
    <recommendedName>
        <fullName evidence="4 5">Large ribosomal subunit protein bL27</fullName>
    </recommendedName>
</protein>
<dbReference type="Proteomes" id="UP000231644">
    <property type="component" value="Unassembled WGS sequence"/>
</dbReference>
<accession>A0A1I1LTP2</accession>
<dbReference type="PRINTS" id="PR00063">
    <property type="entry name" value="RIBOSOMALL27"/>
</dbReference>
<dbReference type="HAMAP" id="MF_00539">
    <property type="entry name" value="Ribosomal_bL27"/>
    <property type="match status" value="1"/>
</dbReference>
<evidence type="ECO:0000256" key="6">
    <source>
        <dbReference type="SAM" id="MobiDB-lite"/>
    </source>
</evidence>
<evidence type="ECO:0000256" key="4">
    <source>
        <dbReference type="ARBA" id="ARBA00035175"/>
    </source>
</evidence>
<dbReference type="AlphaFoldDB" id="A0A1I1LTP2"/>
<dbReference type="Gene3D" id="2.40.50.100">
    <property type="match status" value="1"/>
</dbReference>
<evidence type="ECO:0000256" key="3">
    <source>
        <dbReference type="ARBA" id="ARBA00023274"/>
    </source>
</evidence>
<evidence type="ECO:0000256" key="5">
    <source>
        <dbReference type="HAMAP-Rule" id="MF_00539"/>
    </source>
</evidence>